<evidence type="ECO:0000313" key="2">
    <source>
        <dbReference type="EMBL" id="GCE00612.1"/>
    </source>
</evidence>
<name>A0A401Z1B0_9ACTN</name>
<sequence length="182" mass="19222">MDLCRIGSSCRTLFRIGTRADTVAVVNLSPTLGRPVARRRRPERTAMPRTLARARTVARRPLIRALVGAALAVPLALAGPAVLPAGAAPGVPDIGPDSAPGFGVQCVQAMYYSTGFGTHYPDGVYGPETTADTRRLEHLLGLPEDGVVDPIVGEVLYLVMEVGSGPGSWRTIGCWDVVPSLH</sequence>
<dbReference type="Gene3D" id="1.10.101.10">
    <property type="entry name" value="PGBD-like superfamily/PGBD"/>
    <property type="match status" value="1"/>
</dbReference>
<comment type="caution">
    <text evidence="2">The sequence shown here is derived from an EMBL/GenBank/DDBJ whole genome shotgun (WGS) entry which is preliminary data.</text>
</comment>
<keyword evidence="1" id="KW-0472">Membrane</keyword>
<accession>A0A401Z1B0</accession>
<dbReference type="InterPro" id="IPR036365">
    <property type="entry name" value="PGBD-like_sf"/>
</dbReference>
<protein>
    <recommendedName>
        <fullName evidence="4">Peptidoglycan binding-like domain-containing protein</fullName>
    </recommendedName>
</protein>
<organism evidence="2 3">
    <name type="scientific">Embleya hyalina</name>
    <dbReference type="NCBI Taxonomy" id="516124"/>
    <lineage>
        <taxon>Bacteria</taxon>
        <taxon>Bacillati</taxon>
        <taxon>Actinomycetota</taxon>
        <taxon>Actinomycetes</taxon>
        <taxon>Kitasatosporales</taxon>
        <taxon>Streptomycetaceae</taxon>
        <taxon>Embleya</taxon>
    </lineage>
</organism>
<dbReference type="EMBL" id="BIFH01000041">
    <property type="protein sequence ID" value="GCE00612.1"/>
    <property type="molecule type" value="Genomic_DNA"/>
</dbReference>
<evidence type="ECO:0008006" key="4">
    <source>
        <dbReference type="Google" id="ProtNLM"/>
    </source>
</evidence>
<dbReference type="SUPFAM" id="SSF47090">
    <property type="entry name" value="PGBD-like"/>
    <property type="match status" value="1"/>
</dbReference>
<proteinExistence type="predicted"/>
<feature type="transmembrane region" description="Helical" evidence="1">
    <location>
        <begin position="62"/>
        <end position="83"/>
    </location>
</feature>
<dbReference type="Proteomes" id="UP000286931">
    <property type="component" value="Unassembled WGS sequence"/>
</dbReference>
<evidence type="ECO:0000313" key="3">
    <source>
        <dbReference type="Proteomes" id="UP000286931"/>
    </source>
</evidence>
<dbReference type="InterPro" id="IPR036366">
    <property type="entry name" value="PGBDSf"/>
</dbReference>
<evidence type="ECO:0000256" key="1">
    <source>
        <dbReference type="SAM" id="Phobius"/>
    </source>
</evidence>
<keyword evidence="1" id="KW-1133">Transmembrane helix</keyword>
<dbReference type="AlphaFoldDB" id="A0A401Z1B0"/>
<keyword evidence="1" id="KW-0812">Transmembrane</keyword>
<gene>
    <name evidence="2" type="ORF">EHYA_08338</name>
</gene>
<keyword evidence="3" id="KW-1185">Reference proteome</keyword>
<reference evidence="2 3" key="1">
    <citation type="submission" date="2018-12" db="EMBL/GenBank/DDBJ databases">
        <title>Draft genome sequence of Embleya hyalina NBRC 13850T.</title>
        <authorList>
            <person name="Komaki H."/>
            <person name="Hosoyama A."/>
            <person name="Kimura A."/>
            <person name="Ichikawa N."/>
            <person name="Tamura T."/>
        </authorList>
    </citation>
    <scope>NUCLEOTIDE SEQUENCE [LARGE SCALE GENOMIC DNA]</scope>
    <source>
        <strain evidence="2 3">NBRC 13850</strain>
    </source>
</reference>